<dbReference type="InterPro" id="IPR005467">
    <property type="entry name" value="His_kinase_dom"/>
</dbReference>
<keyword evidence="9" id="KW-0812">Transmembrane</keyword>
<keyword evidence="3" id="KW-0597">Phosphoprotein</keyword>
<dbReference type="EC" id="2.7.13.3" evidence="2"/>
<dbReference type="PANTHER" id="PTHR43065">
    <property type="entry name" value="SENSOR HISTIDINE KINASE"/>
    <property type="match status" value="1"/>
</dbReference>
<keyword evidence="9" id="KW-0472">Membrane</keyword>
<dbReference type="SUPFAM" id="SSF47384">
    <property type="entry name" value="Homodimeric domain of signal transducing histidine kinase"/>
    <property type="match status" value="1"/>
</dbReference>
<protein>
    <recommendedName>
        <fullName evidence="2">histidine kinase</fullName>
        <ecNumber evidence="2">2.7.13.3</ecNumber>
    </recommendedName>
</protein>
<proteinExistence type="predicted"/>
<keyword evidence="4" id="KW-0808">Transferase</keyword>
<dbReference type="Pfam" id="PF02518">
    <property type="entry name" value="HATPase_c"/>
    <property type="match status" value="1"/>
</dbReference>
<dbReference type="InterPro" id="IPR004358">
    <property type="entry name" value="Sig_transdc_His_kin-like_C"/>
</dbReference>
<evidence type="ECO:0000256" key="9">
    <source>
        <dbReference type="SAM" id="Phobius"/>
    </source>
</evidence>
<dbReference type="SMART" id="SM00388">
    <property type="entry name" value="HisKA"/>
    <property type="match status" value="1"/>
</dbReference>
<dbReference type="SUPFAM" id="SSF55874">
    <property type="entry name" value="ATPase domain of HSP90 chaperone/DNA topoisomerase II/histidine kinase"/>
    <property type="match status" value="1"/>
</dbReference>
<feature type="transmembrane region" description="Helical" evidence="9">
    <location>
        <begin position="461"/>
        <end position="482"/>
    </location>
</feature>
<dbReference type="CDD" id="cd00082">
    <property type="entry name" value="HisKA"/>
    <property type="match status" value="1"/>
</dbReference>
<feature type="transmembrane region" description="Helical" evidence="9">
    <location>
        <begin position="288"/>
        <end position="311"/>
    </location>
</feature>
<feature type="transmembrane region" description="Helical" evidence="9">
    <location>
        <begin position="728"/>
        <end position="754"/>
    </location>
</feature>
<keyword evidence="5" id="KW-0547">Nucleotide-binding</keyword>
<dbReference type="GO" id="GO:0016301">
    <property type="term" value="F:kinase activity"/>
    <property type="evidence" value="ECO:0007669"/>
    <property type="project" value="UniProtKB-KW"/>
</dbReference>
<feature type="transmembrane region" description="Helical" evidence="9">
    <location>
        <begin position="332"/>
        <end position="357"/>
    </location>
</feature>
<dbReference type="InterPro" id="IPR036890">
    <property type="entry name" value="HATPase_C_sf"/>
</dbReference>
<evidence type="ECO:0000256" key="1">
    <source>
        <dbReference type="ARBA" id="ARBA00000085"/>
    </source>
</evidence>
<dbReference type="InterPro" id="IPR003594">
    <property type="entry name" value="HATPase_dom"/>
</dbReference>
<dbReference type="PANTHER" id="PTHR43065:SF10">
    <property type="entry name" value="PEROXIDE STRESS-ACTIVATED HISTIDINE KINASE MAK3"/>
    <property type="match status" value="1"/>
</dbReference>
<gene>
    <name evidence="11" type="ORF">U0035_22545</name>
</gene>
<feature type="transmembrane region" description="Helical" evidence="9">
    <location>
        <begin position="432"/>
        <end position="449"/>
    </location>
</feature>
<dbReference type="InterPro" id="IPR003661">
    <property type="entry name" value="HisK_dim/P_dom"/>
</dbReference>
<dbReference type="Gene3D" id="3.30.565.10">
    <property type="entry name" value="Histidine kinase-like ATPase, C-terminal domain"/>
    <property type="match status" value="1"/>
</dbReference>
<keyword evidence="9" id="KW-1133">Transmembrane helix</keyword>
<evidence type="ECO:0000313" key="11">
    <source>
        <dbReference type="EMBL" id="WQD38457.1"/>
    </source>
</evidence>
<evidence type="ECO:0000259" key="10">
    <source>
        <dbReference type="PROSITE" id="PS50109"/>
    </source>
</evidence>
<feature type="transmembrane region" description="Helical" evidence="9">
    <location>
        <begin position="217"/>
        <end position="238"/>
    </location>
</feature>
<evidence type="ECO:0000313" key="12">
    <source>
        <dbReference type="Proteomes" id="UP001325680"/>
    </source>
</evidence>
<feature type="transmembrane region" description="Helical" evidence="9">
    <location>
        <begin position="369"/>
        <end position="390"/>
    </location>
</feature>
<evidence type="ECO:0000256" key="3">
    <source>
        <dbReference type="ARBA" id="ARBA00022553"/>
    </source>
</evidence>
<feature type="transmembrane region" description="Helical" evidence="9">
    <location>
        <begin position="410"/>
        <end position="426"/>
    </location>
</feature>
<dbReference type="Gene3D" id="1.10.287.130">
    <property type="match status" value="1"/>
</dbReference>
<dbReference type="RefSeq" id="WP_162817880.1">
    <property type="nucleotide sequence ID" value="NZ_CP139960.1"/>
</dbReference>
<dbReference type="InterPro" id="IPR036097">
    <property type="entry name" value="HisK_dim/P_sf"/>
</dbReference>
<feature type="domain" description="Histidine kinase" evidence="10">
    <location>
        <begin position="1039"/>
        <end position="1250"/>
    </location>
</feature>
<dbReference type="EMBL" id="CP139960">
    <property type="protein sequence ID" value="WQD38457.1"/>
    <property type="molecule type" value="Genomic_DNA"/>
</dbReference>
<evidence type="ECO:0000256" key="6">
    <source>
        <dbReference type="ARBA" id="ARBA00022777"/>
    </source>
</evidence>
<evidence type="ECO:0000256" key="4">
    <source>
        <dbReference type="ARBA" id="ARBA00022679"/>
    </source>
</evidence>
<evidence type="ECO:0000256" key="8">
    <source>
        <dbReference type="ARBA" id="ARBA00023012"/>
    </source>
</evidence>
<keyword evidence="6 11" id="KW-0418">Kinase</keyword>
<accession>A0ABZ0W7J2</accession>
<dbReference type="SMART" id="SM00387">
    <property type="entry name" value="HATPase_c"/>
    <property type="match status" value="1"/>
</dbReference>
<name>A0ABZ0W7J2_9BACT</name>
<keyword evidence="7" id="KW-0067">ATP-binding</keyword>
<feature type="transmembrane region" description="Helical" evidence="9">
    <location>
        <begin position="946"/>
        <end position="968"/>
    </location>
</feature>
<keyword evidence="8" id="KW-0902">Two-component regulatory system</keyword>
<feature type="transmembrane region" description="Helical" evidence="9">
    <location>
        <begin position="775"/>
        <end position="796"/>
    </location>
</feature>
<dbReference type="PROSITE" id="PS50109">
    <property type="entry name" value="HIS_KIN"/>
    <property type="match status" value="1"/>
</dbReference>
<dbReference type="Gene3D" id="6.10.340.10">
    <property type="match status" value="1"/>
</dbReference>
<feature type="transmembrane region" description="Helical" evidence="9">
    <location>
        <begin position="250"/>
        <end position="268"/>
    </location>
</feature>
<evidence type="ECO:0000256" key="5">
    <source>
        <dbReference type="ARBA" id="ARBA00022741"/>
    </source>
</evidence>
<dbReference type="Pfam" id="PF00512">
    <property type="entry name" value="HisKA"/>
    <property type="match status" value="1"/>
</dbReference>
<comment type="catalytic activity">
    <reaction evidence="1">
        <text>ATP + protein L-histidine = ADP + protein N-phospho-L-histidine.</text>
        <dbReference type="EC" id="2.7.13.3"/>
    </reaction>
</comment>
<dbReference type="Proteomes" id="UP001325680">
    <property type="component" value="Chromosome"/>
</dbReference>
<organism evidence="11 12">
    <name type="scientific">Niabella yanshanensis</name>
    <dbReference type="NCBI Taxonomy" id="577386"/>
    <lineage>
        <taxon>Bacteria</taxon>
        <taxon>Pseudomonadati</taxon>
        <taxon>Bacteroidota</taxon>
        <taxon>Chitinophagia</taxon>
        <taxon>Chitinophagales</taxon>
        <taxon>Chitinophagaceae</taxon>
        <taxon>Niabella</taxon>
    </lineage>
</organism>
<evidence type="ECO:0000256" key="7">
    <source>
        <dbReference type="ARBA" id="ARBA00022840"/>
    </source>
</evidence>
<reference evidence="11 12" key="1">
    <citation type="submission" date="2023-12" db="EMBL/GenBank/DDBJ databases">
        <title>Genome sequencing and assembly of bacterial species from a model synthetic community.</title>
        <authorList>
            <person name="Hogle S.L."/>
        </authorList>
    </citation>
    <scope>NUCLEOTIDE SEQUENCE [LARGE SCALE GENOMIC DNA]</scope>
    <source>
        <strain evidence="11 12">HAMBI_3031</strain>
    </source>
</reference>
<sequence>MNKVYRNKNFWSYLILIASLVLFAGSFVFKSPSLNETSLEYKERELQRGIHKQEDDAATLLKDTSLVRRLSENKETQADMDLLYNKPYGLYLYKGGQGNQRYLHFWNTATIIIPDSVLYQVKDEKLEKLANGYYLIKKFGAANLKDVAIYSAILVQSTYYLNSTDYAKETFPLSPGLTSIAGVSETPTPFAIKSLSGQTSIYLEKKPAATSNPDGPILVVIRLVSFFFAFLALYFLLFKNVVRQYKFADIPLFLFCLLIFRLSLYLCRDLFKLDSLELFGQQLYNANVILPSLGDLFLNSALFCWFGIFIWNRIKPDGTTPAAGKEGRRIKWLQGVVYIVLLLLLTFVIVNVIRSIISNSKVSFDVTNFFGLSIYTAIGFIILAFLSFGFHYFSRILFYYLFPAFKSRTYLIYLIIAIGGLSYIAVGASGSGSLYLICLLWLLIYTFLFNNERPLNKLIRFNISGTIVWIFIFSVSISFLMLSEIDNAELKQRRVYIEKLNVKSDSATERLIVMANVYLDNDFFEENYNRFYDEQQNEYLRDSILSNNYSRYIRDYTPSFYLFDSLNRPMFNTGNLSYESLQNIIQRQSTPTSSPDLYIYEPSYEKFAYITHRRIVNDDGGLVGTVWIISKPNKYSPESIRPELFRQSRDSSSFNSPVYNYAVYSKNLLVTSSKKYPFTSTLVTSQIPKSTFELRENNGYSELWYRAGYDKIIVMTRKNERVLETITLFSYIFCAFLFLVALIQLVSNLLNFALNKGRLKKQIRFSTSIRGQIHNTFILITLLSFLVIGVATISFFTKRFDDSNSEHLGRTMSIMLNEMQSHTEIGSLVYEQADSLNSQRLEEIMKRVADIHGVDVNLYNFRGNLLATSHPDLYDNGVLSSKIDPRAFYYLQKLRHIEHTQKEKILDRKYTNMYAPLRNKDGSFYAYLSIPYFISEQVLNEEISRFLITLINLNAFIFLITGLVALLITNRITHSFALIKDKLMQVNLSKHNEMIIWEKNDEIGSLVTEYNKMVTKLQVSADALAKSERQEAWREMARQVAHEIKNPLTPMKLSLQYLQRAIDNDSPNVQQLTFNVSKTLVEQIDHLSKIAADFSQFANINQVKTEIFDLHEVIQPLIVIYSKNPEVDLLWQPLSQTINVFADKTHMNRVFTNLFGNAIEAAREDVICKMTVKERVEGSRVYVSVSDNGVGIKDEMLDKIFTPNFTTKTSGTGLGLAMCKTIVEQAGGEITFETDVNKGTTFHIQLPLVD</sequence>
<evidence type="ECO:0000256" key="2">
    <source>
        <dbReference type="ARBA" id="ARBA00012438"/>
    </source>
</evidence>
<dbReference type="PRINTS" id="PR00344">
    <property type="entry name" value="BCTRLSENSOR"/>
</dbReference>
<keyword evidence="12" id="KW-1185">Reference proteome</keyword>